<keyword evidence="1" id="KW-1133">Transmembrane helix</keyword>
<keyword evidence="1" id="KW-0812">Transmembrane</keyword>
<accession>A0A0G1Q5Q6</accession>
<gene>
    <name evidence="2" type="ORF">UX06_C0030G0005</name>
</gene>
<feature type="transmembrane region" description="Helical" evidence="1">
    <location>
        <begin position="158"/>
        <end position="176"/>
    </location>
</feature>
<protein>
    <submittedName>
        <fullName evidence="2">Uncharacterized protein</fullName>
    </submittedName>
</protein>
<sequence>MTTFWRDAFGITAGAFWGAMLAHSMGYLWAGGLLLGGAVGYFARLITEPRRILKALKQAYEGIYYWRPKKEWRACFREGALYGIGAGGVFGMFVFGPFSLYRGYEQGVSLEQLIYSYYFTVAASEILAPIFGAIFAYQEYSYLDKDAPKIAKHLNVVSLHYYILKGSGYSIFYLVYALCKIPRFLRLFAVLVHSENFTACAAYALLAGSIVFFFIPYNPPLMFAASGLAGLFGAWIRPRALAILEPVLSSSLP</sequence>
<name>A0A0G1Q5Q6_9BACT</name>
<dbReference type="Proteomes" id="UP000034696">
    <property type="component" value="Unassembled WGS sequence"/>
</dbReference>
<keyword evidence="1" id="KW-0472">Membrane</keyword>
<evidence type="ECO:0000313" key="2">
    <source>
        <dbReference type="EMBL" id="KKU03970.1"/>
    </source>
</evidence>
<dbReference type="EMBL" id="LCKT01000030">
    <property type="protein sequence ID" value="KKU03970.1"/>
    <property type="molecule type" value="Genomic_DNA"/>
</dbReference>
<organism evidence="2 3">
    <name type="scientific">Candidatus Giovannonibacteria bacterium GW2011_GWA2_45_21</name>
    <dbReference type="NCBI Taxonomy" id="1618649"/>
    <lineage>
        <taxon>Bacteria</taxon>
        <taxon>Candidatus Giovannoniibacteriota</taxon>
    </lineage>
</organism>
<evidence type="ECO:0000313" key="3">
    <source>
        <dbReference type="Proteomes" id="UP000034696"/>
    </source>
</evidence>
<evidence type="ECO:0000256" key="1">
    <source>
        <dbReference type="SAM" id="Phobius"/>
    </source>
</evidence>
<feature type="transmembrane region" description="Helical" evidence="1">
    <location>
        <begin position="113"/>
        <end position="137"/>
    </location>
</feature>
<feature type="transmembrane region" description="Helical" evidence="1">
    <location>
        <begin position="196"/>
        <end position="215"/>
    </location>
</feature>
<proteinExistence type="predicted"/>
<dbReference type="AlphaFoldDB" id="A0A0G1Q5Q6"/>
<feature type="transmembrane region" description="Helical" evidence="1">
    <location>
        <begin position="79"/>
        <end position="101"/>
    </location>
</feature>
<comment type="caution">
    <text evidence="2">The sequence shown here is derived from an EMBL/GenBank/DDBJ whole genome shotgun (WGS) entry which is preliminary data.</text>
</comment>
<reference evidence="2 3" key="1">
    <citation type="journal article" date="2015" name="Nature">
        <title>rRNA introns, odd ribosomes, and small enigmatic genomes across a large radiation of phyla.</title>
        <authorList>
            <person name="Brown C.T."/>
            <person name="Hug L.A."/>
            <person name="Thomas B.C."/>
            <person name="Sharon I."/>
            <person name="Castelle C.J."/>
            <person name="Singh A."/>
            <person name="Wilkins M.J."/>
            <person name="Williams K.H."/>
            <person name="Banfield J.F."/>
        </authorList>
    </citation>
    <scope>NUCLEOTIDE SEQUENCE [LARGE SCALE GENOMIC DNA]</scope>
</reference>